<accession>A0A839U999</accession>
<gene>
    <name evidence="2" type="ORF">FHS21_001944</name>
</gene>
<dbReference type="Pfam" id="PF02698">
    <property type="entry name" value="DUF218"/>
    <property type="match status" value="1"/>
</dbReference>
<dbReference type="Gene3D" id="3.40.50.620">
    <property type="entry name" value="HUPs"/>
    <property type="match status" value="1"/>
</dbReference>
<dbReference type="AlphaFoldDB" id="A0A839U999"/>
<dbReference type="Proteomes" id="UP000554520">
    <property type="component" value="Unassembled WGS sequence"/>
</dbReference>
<evidence type="ECO:0000259" key="1">
    <source>
        <dbReference type="Pfam" id="PF02698"/>
    </source>
</evidence>
<dbReference type="CDD" id="cd06259">
    <property type="entry name" value="YdcF-like"/>
    <property type="match status" value="1"/>
</dbReference>
<name>A0A839U999_9HYPH</name>
<evidence type="ECO:0000313" key="3">
    <source>
        <dbReference type="Proteomes" id="UP000554520"/>
    </source>
</evidence>
<protein>
    <submittedName>
        <fullName evidence="2">Uncharacterized SAM-binding protein YcdF (DUF218 family)</fullName>
    </submittedName>
</protein>
<dbReference type="InterPro" id="IPR051599">
    <property type="entry name" value="Cell_Envelope_Assoc"/>
</dbReference>
<dbReference type="RefSeq" id="WP_183661744.1">
    <property type="nucleotide sequence ID" value="NZ_JACHXN010000005.1"/>
</dbReference>
<dbReference type="EMBL" id="JACHXN010000005">
    <property type="protein sequence ID" value="MBB3145532.1"/>
    <property type="molecule type" value="Genomic_DNA"/>
</dbReference>
<dbReference type="InterPro" id="IPR014729">
    <property type="entry name" value="Rossmann-like_a/b/a_fold"/>
</dbReference>
<dbReference type="InterPro" id="IPR003848">
    <property type="entry name" value="DUF218"/>
</dbReference>
<comment type="caution">
    <text evidence="2">The sequence shown here is derived from an EMBL/GenBank/DDBJ whole genome shotgun (WGS) entry which is preliminary data.</text>
</comment>
<organism evidence="2 3">
    <name type="scientific">Phyllobacterium trifolii</name>
    <dbReference type="NCBI Taxonomy" id="300193"/>
    <lineage>
        <taxon>Bacteria</taxon>
        <taxon>Pseudomonadati</taxon>
        <taxon>Pseudomonadota</taxon>
        <taxon>Alphaproteobacteria</taxon>
        <taxon>Hyphomicrobiales</taxon>
        <taxon>Phyllobacteriaceae</taxon>
        <taxon>Phyllobacterium</taxon>
    </lineage>
</organism>
<keyword evidence="3" id="KW-1185">Reference proteome</keyword>
<dbReference type="PANTHER" id="PTHR30336">
    <property type="entry name" value="INNER MEMBRANE PROTEIN, PROBABLE PERMEASE"/>
    <property type="match status" value="1"/>
</dbReference>
<reference evidence="2 3" key="1">
    <citation type="submission" date="2020-08" db="EMBL/GenBank/DDBJ databases">
        <title>Genomic Encyclopedia of Type Strains, Phase III (KMG-III): the genomes of soil and plant-associated and newly described type strains.</title>
        <authorList>
            <person name="Whitman W."/>
        </authorList>
    </citation>
    <scope>NUCLEOTIDE SEQUENCE [LARGE SCALE GENOMIC DNA]</scope>
    <source>
        <strain evidence="2 3">CECT 7015</strain>
    </source>
</reference>
<dbReference type="PANTHER" id="PTHR30336:SF20">
    <property type="entry name" value="DUF218 DOMAIN-CONTAINING PROTEIN"/>
    <property type="match status" value="1"/>
</dbReference>
<evidence type="ECO:0000313" key="2">
    <source>
        <dbReference type="EMBL" id="MBB3145532.1"/>
    </source>
</evidence>
<feature type="domain" description="DUF218" evidence="1">
    <location>
        <begin position="30"/>
        <end position="175"/>
    </location>
</feature>
<proteinExistence type="predicted"/>
<sequence>MERASSRAVLQAARTLWNFHLIYDELSEVDVIIGLGSYDLRVADRCAELFHQRLAKKILFTGKSGNWTNNQFDGSEAEAFAKRAWERGVPADAILIEPKATNIGENIRFSRAMMANDQVARIIIVTKPQTQRRAYATVRAQWPEVSALVTAPMTPFEEQPIEAYPFEMFVHEMVGDVQRIRDYPSKGFQIAQSIPASVADAFDFLVKEGYHHHL</sequence>
<dbReference type="GO" id="GO:0005886">
    <property type="term" value="C:plasma membrane"/>
    <property type="evidence" value="ECO:0007669"/>
    <property type="project" value="TreeGrafter"/>
</dbReference>